<evidence type="ECO:0000259" key="1">
    <source>
        <dbReference type="Pfam" id="PF07734"/>
    </source>
</evidence>
<dbReference type="AlphaFoldDB" id="A0A078GLY9"/>
<protein>
    <submittedName>
        <fullName evidence="2">BnaC01g32530D protein</fullName>
    </submittedName>
</protein>
<sequence>MILSTVKEEKLAALLGRWLIFEIEIWITNKIEPDAVSWSNFFRVGVMRHNEILSRVPVKSIRAVRSTCKNWNLITKYERFANKHIDKATASERDKEFLVIAGDYLFSLNLNETHNRKFDLSINHRGISIAQEHSDRTVFIAQAFLSQGLLLCVWRNVIDNRSRLLVWNPYWGKNRWIECPMTYCLYEWFAFGYDKSSGRHKILRFSSNNGDRYMEIYDLSSDSWRTLDAASDINTIKYMESGLSLKGNTYWYAIDYETEDCFLHYFDFTRERFENRLPLPQPPSSYSYAQVNISLSSVKEEKLAVLFSPRGRFVIDIWVTNKTEPDAVSWSYFFKVETTQHLSGFLFENFLIDEEKKVIVIFDIYGGANNAYTISGETGHFRKVDLRQSPYKRPYRLVGYHKILRLSNDNPNMEIYYLSSDSWRTYDASFNRNTIKYTEPGLSLKGNPYWYARDYESGDAFLHCFDFTRERFGPRLPLPQCSYSFYTVSLSSVKEEKLAVLFATWDTASGLDIWVTNKIEPCKVSWSKFFNVETMQHIDHCFNSGHFFIDEEKKVIVLFDTYDNTYYIRGESGPFRKVYPREYSYTRSFKHVGCYVPSSVQI</sequence>
<dbReference type="InterPro" id="IPR050796">
    <property type="entry name" value="SCF_F-box_component"/>
</dbReference>
<accession>A0A078GLY9</accession>
<dbReference type="SUPFAM" id="SSF81383">
    <property type="entry name" value="F-box domain"/>
    <property type="match status" value="1"/>
</dbReference>
<organism evidence="2 3">
    <name type="scientific">Brassica napus</name>
    <name type="common">Rape</name>
    <dbReference type="NCBI Taxonomy" id="3708"/>
    <lineage>
        <taxon>Eukaryota</taxon>
        <taxon>Viridiplantae</taxon>
        <taxon>Streptophyta</taxon>
        <taxon>Embryophyta</taxon>
        <taxon>Tracheophyta</taxon>
        <taxon>Spermatophyta</taxon>
        <taxon>Magnoliopsida</taxon>
        <taxon>eudicotyledons</taxon>
        <taxon>Gunneridae</taxon>
        <taxon>Pentapetalae</taxon>
        <taxon>rosids</taxon>
        <taxon>malvids</taxon>
        <taxon>Brassicales</taxon>
        <taxon>Brassicaceae</taxon>
        <taxon>Brassiceae</taxon>
        <taxon>Brassica</taxon>
    </lineage>
</organism>
<evidence type="ECO:0000313" key="2">
    <source>
        <dbReference type="EMBL" id="CDY27570.1"/>
    </source>
</evidence>
<dbReference type="Proteomes" id="UP000028999">
    <property type="component" value="Unassembled WGS sequence"/>
</dbReference>
<feature type="domain" description="F-box associated beta-propeller type 1" evidence="1">
    <location>
        <begin position="105"/>
        <end position="393"/>
    </location>
</feature>
<dbReference type="PANTHER" id="PTHR31672">
    <property type="entry name" value="BNACNNG10540D PROTEIN"/>
    <property type="match status" value="1"/>
</dbReference>
<feature type="domain" description="F-box associated beta-propeller type 1" evidence="1">
    <location>
        <begin position="2"/>
        <end position="45"/>
    </location>
</feature>
<dbReference type="InterPro" id="IPR006527">
    <property type="entry name" value="F-box-assoc_dom_typ1"/>
</dbReference>
<keyword evidence="3" id="KW-1185">Reference proteome</keyword>
<proteinExistence type="predicted"/>
<name>A0A078GLY9_BRANA</name>
<dbReference type="PaxDb" id="3708-A0A078GLY9"/>
<dbReference type="InterPro" id="IPR017451">
    <property type="entry name" value="F-box-assoc_interact_dom"/>
</dbReference>
<dbReference type="Pfam" id="PF07734">
    <property type="entry name" value="FBA_1"/>
    <property type="match status" value="3"/>
</dbReference>
<feature type="domain" description="F-box associated beta-propeller type 1" evidence="1">
    <location>
        <begin position="400"/>
        <end position="602"/>
    </location>
</feature>
<reference evidence="2 3" key="1">
    <citation type="journal article" date="2014" name="Science">
        <title>Plant genetics. Early allopolyploid evolution in the post-Neolithic Brassica napus oilseed genome.</title>
        <authorList>
            <person name="Chalhoub B."/>
            <person name="Denoeud F."/>
            <person name="Liu S."/>
            <person name="Parkin I.A."/>
            <person name="Tang H."/>
            <person name="Wang X."/>
            <person name="Chiquet J."/>
            <person name="Belcram H."/>
            <person name="Tong C."/>
            <person name="Samans B."/>
            <person name="Correa M."/>
            <person name="Da Silva C."/>
            <person name="Just J."/>
            <person name="Falentin C."/>
            <person name="Koh C.S."/>
            <person name="Le Clainche I."/>
            <person name="Bernard M."/>
            <person name="Bento P."/>
            <person name="Noel B."/>
            <person name="Labadie K."/>
            <person name="Alberti A."/>
            <person name="Charles M."/>
            <person name="Arnaud D."/>
            <person name="Guo H."/>
            <person name="Daviaud C."/>
            <person name="Alamery S."/>
            <person name="Jabbari K."/>
            <person name="Zhao M."/>
            <person name="Edger P.P."/>
            <person name="Chelaifa H."/>
            <person name="Tack D."/>
            <person name="Lassalle G."/>
            <person name="Mestiri I."/>
            <person name="Schnel N."/>
            <person name="Le Paslier M.C."/>
            <person name="Fan G."/>
            <person name="Renault V."/>
            <person name="Bayer P.E."/>
            <person name="Golicz A.A."/>
            <person name="Manoli S."/>
            <person name="Lee T.H."/>
            <person name="Thi V.H."/>
            <person name="Chalabi S."/>
            <person name="Hu Q."/>
            <person name="Fan C."/>
            <person name="Tollenaere R."/>
            <person name="Lu Y."/>
            <person name="Battail C."/>
            <person name="Shen J."/>
            <person name="Sidebottom C.H."/>
            <person name="Wang X."/>
            <person name="Canaguier A."/>
            <person name="Chauveau A."/>
            <person name="Berard A."/>
            <person name="Deniot G."/>
            <person name="Guan M."/>
            <person name="Liu Z."/>
            <person name="Sun F."/>
            <person name="Lim Y.P."/>
            <person name="Lyons E."/>
            <person name="Town C.D."/>
            <person name="Bancroft I."/>
            <person name="Wang X."/>
            <person name="Meng J."/>
            <person name="Ma J."/>
            <person name="Pires J.C."/>
            <person name="King G.J."/>
            <person name="Brunel D."/>
            <person name="Delourme R."/>
            <person name="Renard M."/>
            <person name="Aury J.M."/>
            <person name="Adams K.L."/>
            <person name="Batley J."/>
            <person name="Snowdon R.J."/>
            <person name="Tost J."/>
            <person name="Edwards D."/>
            <person name="Zhou Y."/>
            <person name="Hua W."/>
            <person name="Sharpe A.G."/>
            <person name="Paterson A.H."/>
            <person name="Guan C."/>
            <person name="Wincker P."/>
        </authorList>
    </citation>
    <scope>NUCLEOTIDE SEQUENCE [LARGE SCALE GENOMIC DNA]</scope>
    <source>
        <strain evidence="3">cv. Darmor-bzh</strain>
    </source>
</reference>
<evidence type="ECO:0000313" key="3">
    <source>
        <dbReference type="Proteomes" id="UP000028999"/>
    </source>
</evidence>
<dbReference type="EMBL" id="LK032206">
    <property type="protein sequence ID" value="CDY27570.1"/>
    <property type="molecule type" value="Genomic_DNA"/>
</dbReference>
<gene>
    <name evidence="2" type="primary">BnaC01g32530D</name>
    <name evidence="2" type="ORF">GSBRNA2T00038297001</name>
</gene>
<dbReference type="OMA" id="KYERFAN"/>
<dbReference type="NCBIfam" id="TIGR01640">
    <property type="entry name" value="F_box_assoc_1"/>
    <property type="match status" value="2"/>
</dbReference>
<dbReference type="InterPro" id="IPR036047">
    <property type="entry name" value="F-box-like_dom_sf"/>
</dbReference>
<dbReference type="Gramene" id="CDY27570">
    <property type="protein sequence ID" value="CDY27570"/>
    <property type="gene ID" value="GSBRNA2T00038297001"/>
</dbReference>
<dbReference type="PANTHER" id="PTHR31672:SF13">
    <property type="entry name" value="F-BOX PROTEIN CPR30-LIKE"/>
    <property type="match status" value="1"/>
</dbReference>